<dbReference type="Pfam" id="PF08327">
    <property type="entry name" value="AHSA1"/>
    <property type="match status" value="1"/>
</dbReference>
<dbReference type="RefSeq" id="WP_356953765.1">
    <property type="nucleotide sequence ID" value="NZ_JBEYBD010000001.1"/>
</dbReference>
<dbReference type="Proteomes" id="UP001550628">
    <property type="component" value="Unassembled WGS sequence"/>
</dbReference>
<dbReference type="PANTHER" id="PTHR33154">
    <property type="entry name" value="TRANSCRIPTIONAL REGULATOR, ARSR FAMILY"/>
    <property type="match status" value="1"/>
</dbReference>
<name>A0ABV2WLS8_9NOCA</name>
<dbReference type="InterPro" id="IPR023393">
    <property type="entry name" value="START-like_dom_sf"/>
</dbReference>
<evidence type="ECO:0000256" key="4">
    <source>
        <dbReference type="ARBA" id="ARBA00023163"/>
    </source>
</evidence>
<comment type="similarity">
    <text evidence="1">Belongs to the AHA1 family.</text>
</comment>
<keyword evidence="3" id="KW-0238">DNA-binding</keyword>
<reference evidence="6 7" key="1">
    <citation type="submission" date="2024-06" db="EMBL/GenBank/DDBJ databases">
        <title>The Natural Products Discovery Center: Release of the First 8490 Sequenced Strains for Exploring Actinobacteria Biosynthetic Diversity.</title>
        <authorList>
            <person name="Kalkreuter E."/>
            <person name="Kautsar S.A."/>
            <person name="Yang D."/>
            <person name="Bader C.D."/>
            <person name="Teijaro C.N."/>
            <person name="Fluegel L."/>
            <person name="Davis C.M."/>
            <person name="Simpson J.R."/>
            <person name="Lauterbach L."/>
            <person name="Steele A.D."/>
            <person name="Gui C."/>
            <person name="Meng S."/>
            <person name="Li G."/>
            <person name="Viehrig K."/>
            <person name="Ye F."/>
            <person name="Su P."/>
            <person name="Kiefer A.F."/>
            <person name="Nichols A."/>
            <person name="Cepeda A.J."/>
            <person name="Yan W."/>
            <person name="Fan B."/>
            <person name="Jiang Y."/>
            <person name="Adhikari A."/>
            <person name="Zheng C.-J."/>
            <person name="Schuster L."/>
            <person name="Cowan T.M."/>
            <person name="Smanski M.J."/>
            <person name="Chevrette M.G."/>
            <person name="De Carvalho L.P.S."/>
            <person name="Shen B."/>
        </authorList>
    </citation>
    <scope>NUCLEOTIDE SEQUENCE [LARGE SCALE GENOMIC DNA]</scope>
    <source>
        <strain evidence="6 7">NPDC019708</strain>
    </source>
</reference>
<dbReference type="InterPro" id="IPR013538">
    <property type="entry name" value="ASHA1/2-like_C"/>
</dbReference>
<organism evidence="6 7">
    <name type="scientific">Nocardia rhamnosiphila</name>
    <dbReference type="NCBI Taxonomy" id="426716"/>
    <lineage>
        <taxon>Bacteria</taxon>
        <taxon>Bacillati</taxon>
        <taxon>Actinomycetota</taxon>
        <taxon>Actinomycetes</taxon>
        <taxon>Mycobacteriales</taxon>
        <taxon>Nocardiaceae</taxon>
        <taxon>Nocardia</taxon>
    </lineage>
</organism>
<dbReference type="InterPro" id="IPR001845">
    <property type="entry name" value="HTH_ArsR_DNA-bd_dom"/>
</dbReference>
<evidence type="ECO:0000313" key="6">
    <source>
        <dbReference type="EMBL" id="MEU1951823.1"/>
    </source>
</evidence>
<dbReference type="SUPFAM" id="SSF46785">
    <property type="entry name" value="Winged helix' DNA-binding domain"/>
    <property type="match status" value="1"/>
</dbReference>
<keyword evidence="4" id="KW-0804">Transcription</keyword>
<dbReference type="Gene3D" id="3.30.530.20">
    <property type="match status" value="1"/>
</dbReference>
<dbReference type="CDD" id="cd07814">
    <property type="entry name" value="SRPBCC_CalC_Aha1-like"/>
    <property type="match status" value="1"/>
</dbReference>
<dbReference type="Gene3D" id="1.10.10.10">
    <property type="entry name" value="Winged helix-like DNA-binding domain superfamily/Winged helix DNA-binding domain"/>
    <property type="match status" value="1"/>
</dbReference>
<evidence type="ECO:0000256" key="1">
    <source>
        <dbReference type="ARBA" id="ARBA00006817"/>
    </source>
</evidence>
<feature type="domain" description="HTH arsR-type" evidence="5">
    <location>
        <begin position="1"/>
        <end position="87"/>
    </location>
</feature>
<dbReference type="PANTHER" id="PTHR33154:SF33">
    <property type="entry name" value="TRANSCRIPTIONAL REPRESSOR SDPR"/>
    <property type="match status" value="1"/>
</dbReference>
<dbReference type="InterPro" id="IPR011991">
    <property type="entry name" value="ArsR-like_HTH"/>
</dbReference>
<evidence type="ECO:0000256" key="2">
    <source>
        <dbReference type="ARBA" id="ARBA00023015"/>
    </source>
</evidence>
<comment type="caution">
    <text evidence="6">The sequence shown here is derived from an EMBL/GenBank/DDBJ whole genome shotgun (WGS) entry which is preliminary data.</text>
</comment>
<dbReference type="NCBIfam" id="NF033788">
    <property type="entry name" value="HTH_metalloreg"/>
    <property type="match status" value="1"/>
</dbReference>
<dbReference type="InterPro" id="IPR036390">
    <property type="entry name" value="WH_DNA-bd_sf"/>
</dbReference>
<protein>
    <submittedName>
        <fullName evidence="6">Metalloregulator ArsR/SmtB family transcription factor</fullName>
    </submittedName>
</protein>
<evidence type="ECO:0000313" key="7">
    <source>
        <dbReference type="Proteomes" id="UP001550628"/>
    </source>
</evidence>
<dbReference type="InterPro" id="IPR051081">
    <property type="entry name" value="HTH_MetalResp_TranReg"/>
</dbReference>
<keyword evidence="7" id="KW-1185">Reference proteome</keyword>
<proteinExistence type="inferred from homology"/>
<dbReference type="Pfam" id="PF01022">
    <property type="entry name" value="HTH_5"/>
    <property type="match status" value="1"/>
</dbReference>
<dbReference type="InterPro" id="IPR036388">
    <property type="entry name" value="WH-like_DNA-bd_sf"/>
</dbReference>
<keyword evidence="2" id="KW-0805">Transcription regulation</keyword>
<dbReference type="SUPFAM" id="SSF55961">
    <property type="entry name" value="Bet v1-like"/>
    <property type="match status" value="1"/>
</dbReference>
<gene>
    <name evidence="6" type="ORF">ABZ510_08155</name>
</gene>
<sequence>MDRIASALGDGARWRLIELLAERPRSVGELAELTGLRQPQTTKHLRTLAQAGLVAVFPLGQRRVYAIETQPLEAFARRLAELVDTAGAQAGEREVIARYRAAIDAEATRADRDRWADGRSFCFDRMLPVPRDVVWRYWVEPDLLGSWWAPSPMTVTDCVLEPAPRGRVVLDYRDAEGRRYRSAGEVTAAAEPERLEFRLSVRDPADAVLFTGHYDLTLTRAAEGTRLRLGLTLTDTDTEAVPFIAGIETGWQQVLDNLAAAVGTTDITAHDNEKDARP</sequence>
<dbReference type="EMBL" id="JBEYBF010000004">
    <property type="protein sequence ID" value="MEU1951823.1"/>
    <property type="molecule type" value="Genomic_DNA"/>
</dbReference>
<dbReference type="SMART" id="SM00418">
    <property type="entry name" value="HTH_ARSR"/>
    <property type="match status" value="1"/>
</dbReference>
<accession>A0ABV2WLS8</accession>
<evidence type="ECO:0000259" key="5">
    <source>
        <dbReference type="PROSITE" id="PS50987"/>
    </source>
</evidence>
<dbReference type="CDD" id="cd00090">
    <property type="entry name" value="HTH_ARSR"/>
    <property type="match status" value="1"/>
</dbReference>
<dbReference type="PROSITE" id="PS50987">
    <property type="entry name" value="HTH_ARSR_2"/>
    <property type="match status" value="1"/>
</dbReference>
<evidence type="ECO:0000256" key="3">
    <source>
        <dbReference type="ARBA" id="ARBA00023125"/>
    </source>
</evidence>